<keyword evidence="4 7" id="KW-0812">Transmembrane</keyword>
<evidence type="ECO:0000256" key="4">
    <source>
        <dbReference type="ARBA" id="ARBA00022692"/>
    </source>
</evidence>
<evidence type="ECO:0000313" key="9">
    <source>
        <dbReference type="EMBL" id="APE31889.1"/>
    </source>
</evidence>
<evidence type="ECO:0000313" key="10">
    <source>
        <dbReference type="Proteomes" id="UP000181985"/>
    </source>
</evidence>
<dbReference type="PIRSF" id="PIRSF006066">
    <property type="entry name" value="HI0050"/>
    <property type="match status" value="1"/>
</dbReference>
<feature type="transmembrane region" description="Helical" evidence="7">
    <location>
        <begin position="7"/>
        <end position="30"/>
    </location>
</feature>
<keyword evidence="10" id="KW-1185">Reference proteome</keyword>
<evidence type="ECO:0000256" key="3">
    <source>
        <dbReference type="ARBA" id="ARBA00022519"/>
    </source>
</evidence>
<name>A0A1J0VIP6_9GAMM</name>
<dbReference type="GO" id="GO:0005886">
    <property type="term" value="C:plasma membrane"/>
    <property type="evidence" value="ECO:0007669"/>
    <property type="project" value="UniProtKB-SubCell"/>
</dbReference>
<accession>A0A1J0VIP6</accession>
<feature type="transmembrane region" description="Helical" evidence="7">
    <location>
        <begin position="311"/>
        <end position="331"/>
    </location>
</feature>
<evidence type="ECO:0000256" key="2">
    <source>
        <dbReference type="ARBA" id="ARBA00022475"/>
    </source>
</evidence>
<evidence type="ECO:0000256" key="1">
    <source>
        <dbReference type="ARBA" id="ARBA00004429"/>
    </source>
</evidence>
<feature type="transmembrane region" description="Helical" evidence="7">
    <location>
        <begin position="170"/>
        <end position="195"/>
    </location>
</feature>
<dbReference type="EMBL" id="CP018139">
    <property type="protein sequence ID" value="APE31889.1"/>
    <property type="molecule type" value="Genomic_DNA"/>
</dbReference>
<evidence type="ECO:0000256" key="7">
    <source>
        <dbReference type="RuleBase" id="RU369079"/>
    </source>
</evidence>
<keyword evidence="3 7" id="KW-0997">Cell inner membrane</keyword>
<keyword evidence="7" id="KW-0813">Transport</keyword>
<dbReference type="PANTHER" id="PTHR33362">
    <property type="entry name" value="SIALIC ACID TRAP TRANSPORTER PERMEASE PROTEIN SIAT-RELATED"/>
    <property type="match status" value="1"/>
</dbReference>
<feature type="transmembrane region" description="Helical" evidence="7">
    <location>
        <begin position="278"/>
        <end position="299"/>
    </location>
</feature>
<feature type="transmembrane region" description="Helical" evidence="7">
    <location>
        <begin position="135"/>
        <end position="158"/>
    </location>
</feature>
<dbReference type="OrthoDB" id="9796052at2"/>
<feature type="transmembrane region" description="Helical" evidence="7">
    <location>
        <begin position="215"/>
        <end position="236"/>
    </location>
</feature>
<dbReference type="AlphaFoldDB" id="A0A1J0VIP6"/>
<dbReference type="KEGG" id="hsi:BOX17_13560"/>
<evidence type="ECO:0000256" key="6">
    <source>
        <dbReference type="ARBA" id="ARBA00023136"/>
    </source>
</evidence>
<organism evidence="9 10">
    <name type="scientific">Halomonas aestuarii</name>
    <dbReference type="NCBI Taxonomy" id="1897729"/>
    <lineage>
        <taxon>Bacteria</taxon>
        <taxon>Pseudomonadati</taxon>
        <taxon>Pseudomonadota</taxon>
        <taxon>Gammaproteobacteria</taxon>
        <taxon>Oceanospirillales</taxon>
        <taxon>Halomonadaceae</taxon>
        <taxon>Halomonas</taxon>
    </lineage>
</organism>
<feature type="transmembrane region" description="Helical" evidence="7">
    <location>
        <begin position="242"/>
        <end position="257"/>
    </location>
</feature>
<comment type="function">
    <text evidence="7">Part of the tripartite ATP-independent periplasmic (TRAP) transport system.</text>
</comment>
<protein>
    <recommendedName>
        <fullName evidence="7">TRAP transporter large permease protein</fullName>
    </recommendedName>
</protein>
<evidence type="ECO:0000259" key="8">
    <source>
        <dbReference type="Pfam" id="PF06808"/>
    </source>
</evidence>
<gene>
    <name evidence="9" type="ORF">BOX17_13560</name>
</gene>
<keyword evidence="6 7" id="KW-0472">Membrane</keyword>
<evidence type="ECO:0000256" key="5">
    <source>
        <dbReference type="ARBA" id="ARBA00022989"/>
    </source>
</evidence>
<reference evidence="10" key="1">
    <citation type="submission" date="2016-11" db="EMBL/GenBank/DDBJ databases">
        <title>Halolamina sediminis sp. nov., an extremely halophilic archaeon isolated from solar salt.</title>
        <authorList>
            <person name="Koh H.-W."/>
            <person name="Rani S."/>
            <person name="Park S.-J."/>
        </authorList>
    </citation>
    <scope>NUCLEOTIDE SEQUENCE [LARGE SCALE GENOMIC DNA]</scope>
    <source>
        <strain evidence="10">Hb3</strain>
    </source>
</reference>
<dbReference type="Pfam" id="PF06808">
    <property type="entry name" value="DctM"/>
    <property type="match status" value="1"/>
</dbReference>
<feature type="domain" description="TRAP C4-dicarboxylate transport system permease DctM subunit" evidence="8">
    <location>
        <begin position="9"/>
        <end position="417"/>
    </location>
</feature>
<dbReference type="InterPro" id="IPR004681">
    <property type="entry name" value="TRAP_DctM"/>
</dbReference>
<sequence length="428" mass="45128">MLAYLSIGILSLLLAGIPVAVTLFLLAFGVDQFFSFFPLTKALGQNLWSAADSFLLIAIPLFVLMGEIIVRAGIAEKAYRAMDHWLSWLPGGLLHANITTSALFSATSGSSVATAATVSTVALPQGKSLGYDPRLFCGSIAAGGTLGILIPPSINLIVYGFLTETSIPQLFMAGLVPGLGLALLFMIASLLLCLWKPSLGGPSSVASWDTRLNSLKFLLPLLVLFLVIVGSIYLGWATPTEAAAIGVIASLGLAAQNRQLNGKMVMAALDGTIKTSSMILFIILAASFLNFALASSGMVQQLTGLLNAYELSPFALLMAVIALFIVLGFFIETLSLMVITIPIVTPLIVAAGFDKVWFGIVMILFVELALITPPVGLNLYIVQASRRGEAFSDVIVGTLPYLAAMLVMAALLVAFPSIALWLPASLSQ</sequence>
<keyword evidence="5 7" id="KW-1133">Transmembrane helix</keyword>
<comment type="subunit">
    <text evidence="7">The complex comprises the extracytoplasmic solute receptor protein and the two transmembrane proteins.</text>
</comment>
<dbReference type="GO" id="GO:0022857">
    <property type="term" value="F:transmembrane transporter activity"/>
    <property type="evidence" value="ECO:0007669"/>
    <property type="project" value="UniProtKB-UniRule"/>
</dbReference>
<comment type="similarity">
    <text evidence="7">Belongs to the TRAP transporter large permease family.</text>
</comment>
<dbReference type="PANTHER" id="PTHR33362:SF5">
    <property type="entry name" value="C4-DICARBOXYLATE TRAP TRANSPORTER LARGE PERMEASE PROTEIN DCTM"/>
    <property type="match status" value="1"/>
</dbReference>
<dbReference type="Proteomes" id="UP000181985">
    <property type="component" value="Chromosome"/>
</dbReference>
<dbReference type="NCBIfam" id="TIGR00786">
    <property type="entry name" value="dctM"/>
    <property type="match status" value="1"/>
</dbReference>
<comment type="subcellular location">
    <subcellularLocation>
        <location evidence="1 7">Cell inner membrane</location>
        <topology evidence="1 7">Multi-pass membrane protein</topology>
    </subcellularLocation>
</comment>
<proteinExistence type="inferred from homology"/>
<feature type="transmembrane region" description="Helical" evidence="7">
    <location>
        <begin position="359"/>
        <end position="382"/>
    </location>
</feature>
<feature type="transmembrane region" description="Helical" evidence="7">
    <location>
        <begin position="336"/>
        <end position="353"/>
    </location>
</feature>
<feature type="transmembrane region" description="Helical" evidence="7">
    <location>
        <begin position="50"/>
        <end position="70"/>
    </location>
</feature>
<dbReference type="RefSeq" id="WP_071945462.1">
    <property type="nucleotide sequence ID" value="NZ_CP018139.1"/>
</dbReference>
<dbReference type="InterPro" id="IPR010656">
    <property type="entry name" value="DctM"/>
</dbReference>
<feature type="transmembrane region" description="Helical" evidence="7">
    <location>
        <begin position="394"/>
        <end position="422"/>
    </location>
</feature>
<keyword evidence="2" id="KW-1003">Cell membrane</keyword>